<gene>
    <name evidence="1" type="ORF">TELCIR_21299</name>
</gene>
<feature type="non-terminal residue" evidence="1">
    <location>
        <position position="137"/>
    </location>
</feature>
<dbReference type="GO" id="GO:0042800">
    <property type="term" value="F:histone H3K4 methyltransferase activity"/>
    <property type="evidence" value="ECO:0007669"/>
    <property type="project" value="TreeGrafter"/>
</dbReference>
<dbReference type="GO" id="GO:0046975">
    <property type="term" value="F:histone H3K36 methyltransferase activity"/>
    <property type="evidence" value="ECO:0007669"/>
    <property type="project" value="TreeGrafter"/>
</dbReference>
<dbReference type="OrthoDB" id="9970333at2759"/>
<dbReference type="GO" id="GO:0003697">
    <property type="term" value="F:single-stranded DNA binding"/>
    <property type="evidence" value="ECO:0007669"/>
    <property type="project" value="TreeGrafter"/>
</dbReference>
<keyword evidence="2" id="KW-1185">Reference proteome</keyword>
<name>A0A2G9TH46_TELCI</name>
<dbReference type="GO" id="GO:0005634">
    <property type="term" value="C:nucleus"/>
    <property type="evidence" value="ECO:0007669"/>
    <property type="project" value="TreeGrafter"/>
</dbReference>
<dbReference type="PANTHER" id="PTHR46060">
    <property type="entry name" value="MARINER MOS1 TRANSPOSASE-LIKE PROTEIN"/>
    <property type="match status" value="1"/>
</dbReference>
<dbReference type="GO" id="GO:0000793">
    <property type="term" value="C:condensed chromosome"/>
    <property type="evidence" value="ECO:0007669"/>
    <property type="project" value="TreeGrafter"/>
</dbReference>
<dbReference type="InterPro" id="IPR036397">
    <property type="entry name" value="RNaseH_sf"/>
</dbReference>
<organism evidence="1 2">
    <name type="scientific">Teladorsagia circumcincta</name>
    <name type="common">Brown stomach worm</name>
    <name type="synonym">Ostertagia circumcincta</name>
    <dbReference type="NCBI Taxonomy" id="45464"/>
    <lineage>
        <taxon>Eukaryota</taxon>
        <taxon>Metazoa</taxon>
        <taxon>Ecdysozoa</taxon>
        <taxon>Nematoda</taxon>
        <taxon>Chromadorea</taxon>
        <taxon>Rhabditida</taxon>
        <taxon>Rhabditina</taxon>
        <taxon>Rhabditomorpha</taxon>
        <taxon>Strongyloidea</taxon>
        <taxon>Trichostrongylidae</taxon>
        <taxon>Teladorsagia</taxon>
    </lineage>
</organism>
<dbReference type="PANTHER" id="PTHR46060:SF2">
    <property type="entry name" value="HISTONE-LYSINE N-METHYLTRANSFERASE SETMAR"/>
    <property type="match status" value="1"/>
</dbReference>
<dbReference type="AlphaFoldDB" id="A0A2G9TH46"/>
<dbReference type="GO" id="GO:0035861">
    <property type="term" value="C:site of double-strand break"/>
    <property type="evidence" value="ECO:0007669"/>
    <property type="project" value="TreeGrafter"/>
</dbReference>
<dbReference type="Gene3D" id="3.30.420.10">
    <property type="entry name" value="Ribonuclease H-like superfamily/Ribonuclease H"/>
    <property type="match status" value="1"/>
</dbReference>
<dbReference type="GO" id="GO:0000729">
    <property type="term" value="P:DNA double-strand break processing"/>
    <property type="evidence" value="ECO:0007669"/>
    <property type="project" value="TreeGrafter"/>
</dbReference>
<dbReference type="InterPro" id="IPR001888">
    <property type="entry name" value="Transposase_1"/>
</dbReference>
<dbReference type="Proteomes" id="UP000230423">
    <property type="component" value="Unassembled WGS sequence"/>
</dbReference>
<dbReference type="Pfam" id="PF01359">
    <property type="entry name" value="Transposase_1"/>
    <property type="match status" value="1"/>
</dbReference>
<protein>
    <submittedName>
        <fullName evidence="1">Transposase</fullName>
    </submittedName>
</protein>
<dbReference type="GO" id="GO:0000014">
    <property type="term" value="F:single-stranded DNA endodeoxyribonuclease activity"/>
    <property type="evidence" value="ECO:0007669"/>
    <property type="project" value="TreeGrafter"/>
</dbReference>
<dbReference type="InterPro" id="IPR052709">
    <property type="entry name" value="Transposase-MT_Hybrid"/>
</dbReference>
<evidence type="ECO:0000313" key="2">
    <source>
        <dbReference type="Proteomes" id="UP000230423"/>
    </source>
</evidence>
<reference evidence="1 2" key="1">
    <citation type="submission" date="2015-09" db="EMBL/GenBank/DDBJ databases">
        <title>Draft genome of the parasitic nematode Teladorsagia circumcincta isolate WARC Sus (inbred).</title>
        <authorList>
            <person name="Mitreva M."/>
        </authorList>
    </citation>
    <scope>NUCLEOTIDE SEQUENCE [LARGE SCALE GENOMIC DNA]</scope>
    <source>
        <strain evidence="1 2">S</strain>
    </source>
</reference>
<dbReference type="GO" id="GO:0044547">
    <property type="term" value="F:DNA topoisomerase binding"/>
    <property type="evidence" value="ECO:0007669"/>
    <property type="project" value="TreeGrafter"/>
</dbReference>
<dbReference type="GO" id="GO:0015074">
    <property type="term" value="P:DNA integration"/>
    <property type="evidence" value="ECO:0007669"/>
    <property type="project" value="TreeGrafter"/>
</dbReference>
<dbReference type="EMBL" id="KZ366441">
    <property type="protein sequence ID" value="PIO57294.1"/>
    <property type="molecule type" value="Genomic_DNA"/>
</dbReference>
<accession>A0A2G9TH46</accession>
<proteinExistence type="predicted"/>
<dbReference type="GO" id="GO:0003690">
    <property type="term" value="F:double-stranded DNA binding"/>
    <property type="evidence" value="ECO:0007669"/>
    <property type="project" value="TreeGrafter"/>
</dbReference>
<dbReference type="GO" id="GO:0006303">
    <property type="term" value="P:double-strand break repair via nonhomologous end joining"/>
    <property type="evidence" value="ECO:0007669"/>
    <property type="project" value="TreeGrafter"/>
</dbReference>
<dbReference type="GO" id="GO:0044774">
    <property type="term" value="P:mitotic DNA integrity checkpoint signaling"/>
    <property type="evidence" value="ECO:0007669"/>
    <property type="project" value="TreeGrafter"/>
</dbReference>
<evidence type="ECO:0000313" key="1">
    <source>
        <dbReference type="EMBL" id="PIO57294.1"/>
    </source>
</evidence>
<sequence>MKRVSVCDSLLRRNENEPFLKRMVTGDEKWIVYNNVERKRSWSHPGEPRQTTSKAKIQLRKIMLCCWWDWKGIIYYELLPHNQTITSERYCTQLDSLKAAIDQKRPELANRKGVVSHQNNARLHVSLVARQKLLELG</sequence>
<dbReference type="GO" id="GO:0031297">
    <property type="term" value="P:replication fork processing"/>
    <property type="evidence" value="ECO:0007669"/>
    <property type="project" value="TreeGrafter"/>
</dbReference>